<name>A0AAV4Q0Q2_9ARAC</name>
<comment type="caution">
    <text evidence="1">The sequence shown here is derived from an EMBL/GenBank/DDBJ whole genome shotgun (WGS) entry which is preliminary data.</text>
</comment>
<organism evidence="1 2">
    <name type="scientific">Caerostris darwini</name>
    <dbReference type="NCBI Taxonomy" id="1538125"/>
    <lineage>
        <taxon>Eukaryota</taxon>
        <taxon>Metazoa</taxon>
        <taxon>Ecdysozoa</taxon>
        <taxon>Arthropoda</taxon>
        <taxon>Chelicerata</taxon>
        <taxon>Arachnida</taxon>
        <taxon>Araneae</taxon>
        <taxon>Araneomorphae</taxon>
        <taxon>Entelegynae</taxon>
        <taxon>Araneoidea</taxon>
        <taxon>Araneidae</taxon>
        <taxon>Caerostris</taxon>
    </lineage>
</organism>
<reference evidence="1 2" key="1">
    <citation type="submission" date="2021-06" db="EMBL/GenBank/DDBJ databases">
        <title>Caerostris darwini draft genome.</title>
        <authorList>
            <person name="Kono N."/>
            <person name="Arakawa K."/>
        </authorList>
    </citation>
    <scope>NUCLEOTIDE SEQUENCE [LARGE SCALE GENOMIC DNA]</scope>
</reference>
<proteinExistence type="predicted"/>
<keyword evidence="2" id="KW-1185">Reference proteome</keyword>
<dbReference type="EMBL" id="BPLQ01003643">
    <property type="protein sequence ID" value="GIY02091.1"/>
    <property type="molecule type" value="Genomic_DNA"/>
</dbReference>
<sequence length="104" mass="11375">MRSLTAAVSAPRGRAHATQLHLLSFSCACHHRMLQDSHLDHITVTSSCPPSGLVTISGWENSLCRAPDSLWASDNRLVSEHPGRHGRFAYFMVISDFIAGSCNN</sequence>
<evidence type="ECO:0000313" key="2">
    <source>
        <dbReference type="Proteomes" id="UP001054837"/>
    </source>
</evidence>
<evidence type="ECO:0008006" key="3">
    <source>
        <dbReference type="Google" id="ProtNLM"/>
    </source>
</evidence>
<accession>A0AAV4Q0Q2</accession>
<dbReference type="PROSITE" id="PS51257">
    <property type="entry name" value="PROKAR_LIPOPROTEIN"/>
    <property type="match status" value="1"/>
</dbReference>
<dbReference type="Proteomes" id="UP001054837">
    <property type="component" value="Unassembled WGS sequence"/>
</dbReference>
<gene>
    <name evidence="1" type="ORF">CDAR_229711</name>
</gene>
<evidence type="ECO:0000313" key="1">
    <source>
        <dbReference type="EMBL" id="GIY02091.1"/>
    </source>
</evidence>
<dbReference type="AlphaFoldDB" id="A0AAV4Q0Q2"/>
<protein>
    <recommendedName>
        <fullName evidence="3">Secreted protein</fullName>
    </recommendedName>
</protein>